<sequence length="2316" mass="259188">MKNIESIIHQALATDVALYVKDNKLAYTASKAGVPEELKTKIKENKEEIIQYLLKSVSQSDEAKEWQMQTYKGTEPFPVSYQQQQVWFAQELTPGSQFNLSSAFNFTGEINLSCLKQALIHVIERHDVLRTVYKNDAKGGVSAQLLASEHFNVAEISLLDCDPSEQAHETDLLLKKEQQYIFNLSEDFAIRVLCIHCSEDRTVISVTTHHIASDGWSQDVFIAEFGQAYQALVESRRINLPKLPFKYRDFAYSQQQSLESGEMENQLSYWRDKLAGTAKSPILLTDYPRPNVFVSTGGAVDMVLAAPVLDKLKQFANSSNATLYMVLETALAVLISRWLGRDDLVIGSPIAGREHEETRNLIGLFVNLLPIRSQIPKIGQFIDFLHSNKTTILDAFSNQSLPFDLIRETVKVERDLSHFPLFQLVFNLQNVGQGNLDVGSDMSMLPQDPLIKFDLEVVAYEVHDGLTVSWKYADTLFKVETLQTLAESYISLLNQISNTASIKIEDLTFSDGFYALSTVKADVKTEIKPEVETCLEQLAGIKQTKLVKLGSERFPKTVVYILPDSDAADFEQIVSSAKQEIIASLGEQYLPDGWSRAEISAEDEQGQLDVELLPKYVFLPATKTENKIAKIWQSELPNSNISTTDNFFDLGGNSIRAMKITSKVSEALAVDVSFRTLFESSTLADYALRVSKAQGQTTGELKPASRQEQLPLSYMQERLWFIDKLNQGSPEYNMPVAFEVKGKLDLELVTKALNTIITRHEVLRTVYLEQNGQPVQVIRDHRDVNFQVQTIDLTHLVRETLAMEVKQFIEADIFRPFDLSSDLMVRVSYLATEPDNGVMVFNMHHISSDGWSMEVLTKEFFTLYNEYYKGHNNPLPALDIQYADFAIWQRDYLTVEVLESKLSQLETILDELPVVHSLPLDYERPANKQHTGAVVTENLPAETAQNLLAIAKAHRLTPFMLLHGALALVLSRHSGTHDIVIGTPVASRPHTELEPLIGFFVNTLVLRTNTQHQSLVDYFAHVRDVHLTAQSHQDVPFEHLVERLNIPRSQAHSPVFQIMMTTNTDYELDAAADHIVYQLPDVELQLYQSEIVQAKFDLNIDLSISEQGLGLSWGYDVSLFTEQHITQLNMHLCRLLEELSAQSTLESAPSMLAMLSKEEVHHLLYGPNDAAMDYPKDKCIHELFEYQAEQSPDNVAVVFEAQQLTYRQLNEKANQLAHYLKEHQDIKPDTMVGLCVERSLELVIGILGILKAGGAYVPLDPSYPEQRLSHMLADAKLALVLSQSQLQDALTTFNGTVINLDGLAATKGDSHICSAYSHENLSKAVLGLNAGHLAYVSYTSGVSGNPEGVLQSHTNVIRLFEAATSGGPFKFDSSDCWCLFHSTAVDFSVWELWGALNYGAKLLVPNDDEVKDLNKLIALCNAHSLTVLNQSPYAFKNLVKLLGEQEQALNALRYVVTKGEALNPHHVREWFEHKLSHQAVLVNTYGITEATVHVTHNIVDSNNYQAINIGKPLKDQTIYVLDGEQRLVPVGCVGEAYIGGNGLSRGYLNNPELTTARFVANPYYDPSQANSPEQLYRTGALVRYLSDGNVEFKGRADNQVKIRGFKIDLVEIEAQLTQHAPVDSAVVITEEVAGSRQLIGYIKPKAMPDETEQEAFIRDVKTSVTAQLPDYMVPTILMLIAEWPLTLDGKVDSKALPKPDDNSLQGEYIAPATKNEQAVVDILARLLDLDAATISTTANFFELGGYSLLFIQLVSGIKQLGLHGDTESMYKSRNLQEMASTLTESSTDVADFVVPENLIPEGCDHITPEMLPLVELTQSELDEIFNKVPGGASNIQDIYRLAPLQEGVLFIHNITEQRDPYVTCNYYEFSNKQSLEYFLSSLNFIIERHDVLRTAVLWRNRDSALQVVYKNAQLPIEYINFDDTDNLRDAFLNYVEQGAHRIELETAPLIQLQVVEDKQSGQYFALLKNHHLISDHVSLEIIMSEIAVFERGQADSLAAPVLYREFIARALHNNDTLDVDDFFTQQLGDVAEPSLPFGLSGVTADGSNTNELYLGVGETLSTRIRQVMRRQKLSPASFFHTVWAMVLSACCGNDDVVFGTVLSGRMNGDKSVANALGMMINTLPLRVTFNELDAKSLIEQVNDSLLALLPYEQASLAKAQRCSGLGGSVPLFSAQLNYRHNKVETFEVGLSNKILPSDIKFVALGSQERTNYPFNLSVNDNGEHHEFSYDLQIDKNIDVQRVADYMQTAVESLVKSLEQDDNTPVKQLSVLPASEVEQLVYALNDTVMEHSNDICIHELFEQQAAERPDAVAVVYE</sequence>
<dbReference type="InterPro" id="IPR045851">
    <property type="entry name" value="AMP-bd_C_sf"/>
</dbReference>
<dbReference type="InterPro" id="IPR009081">
    <property type="entry name" value="PP-bd_ACP"/>
</dbReference>
<evidence type="ECO:0000259" key="3">
    <source>
        <dbReference type="PROSITE" id="PS50075"/>
    </source>
</evidence>
<dbReference type="GO" id="GO:0044550">
    <property type="term" value="P:secondary metabolite biosynthetic process"/>
    <property type="evidence" value="ECO:0007669"/>
    <property type="project" value="TreeGrafter"/>
</dbReference>
<dbReference type="InterPro" id="IPR006162">
    <property type="entry name" value="Ppantetheine_attach_site"/>
</dbReference>
<dbReference type="InterPro" id="IPR001242">
    <property type="entry name" value="Condensation_dom"/>
</dbReference>
<dbReference type="CDD" id="cd19544">
    <property type="entry name" value="E-C_NRPS"/>
    <property type="match status" value="1"/>
</dbReference>
<feature type="domain" description="Carrier" evidence="3">
    <location>
        <begin position="619"/>
        <end position="694"/>
    </location>
</feature>
<dbReference type="GO" id="GO:0005737">
    <property type="term" value="C:cytoplasm"/>
    <property type="evidence" value="ECO:0007669"/>
    <property type="project" value="TreeGrafter"/>
</dbReference>
<feature type="domain" description="Carrier" evidence="3">
    <location>
        <begin position="1710"/>
        <end position="1786"/>
    </location>
</feature>
<dbReference type="PROSITE" id="PS50075">
    <property type="entry name" value="CARRIER"/>
    <property type="match status" value="2"/>
</dbReference>
<evidence type="ECO:0000313" key="4">
    <source>
        <dbReference type="EMBL" id="KKN08548.1"/>
    </source>
</evidence>
<dbReference type="Gene3D" id="1.10.10.1830">
    <property type="entry name" value="Non-ribosomal peptide synthase, adenylation domain"/>
    <property type="match status" value="1"/>
</dbReference>
<dbReference type="Pfam" id="PF18563">
    <property type="entry name" value="TubC_N"/>
    <property type="match status" value="1"/>
</dbReference>
<dbReference type="Gene3D" id="1.10.1200.10">
    <property type="entry name" value="ACP-like"/>
    <property type="match status" value="2"/>
</dbReference>
<dbReference type="InterPro" id="IPR000873">
    <property type="entry name" value="AMP-dep_synth/lig_dom"/>
</dbReference>
<accession>A0A0F9QTK7</accession>
<proteinExistence type="predicted"/>
<comment type="caution">
    <text evidence="4">The sequence shown here is derived from an EMBL/GenBank/DDBJ whole genome shotgun (WGS) entry which is preliminary data.</text>
</comment>
<dbReference type="PROSITE" id="PS00012">
    <property type="entry name" value="PHOSPHOPANTETHEINE"/>
    <property type="match status" value="1"/>
</dbReference>
<dbReference type="GO" id="GO:0043041">
    <property type="term" value="P:amino acid activation for nonribosomal peptide biosynthetic process"/>
    <property type="evidence" value="ECO:0007669"/>
    <property type="project" value="TreeGrafter"/>
</dbReference>
<dbReference type="Pfam" id="PF00501">
    <property type="entry name" value="AMP-binding"/>
    <property type="match status" value="1"/>
</dbReference>
<gene>
    <name evidence="4" type="ORF">LCGC14_1055610</name>
</gene>
<keyword evidence="2" id="KW-0597">Phosphoprotein</keyword>
<dbReference type="Pfam" id="PF13193">
    <property type="entry name" value="AMP-binding_C"/>
    <property type="match status" value="1"/>
</dbReference>
<dbReference type="SUPFAM" id="SSF47336">
    <property type="entry name" value="ACP-like"/>
    <property type="match status" value="2"/>
</dbReference>
<evidence type="ECO:0000256" key="2">
    <source>
        <dbReference type="ARBA" id="ARBA00022553"/>
    </source>
</evidence>
<dbReference type="Gene3D" id="3.40.50.980">
    <property type="match status" value="2"/>
</dbReference>
<dbReference type="CDD" id="cd19531">
    <property type="entry name" value="LCL_NRPS-like"/>
    <property type="match status" value="2"/>
</dbReference>
<dbReference type="InterPro" id="IPR041464">
    <property type="entry name" value="TubC_N"/>
</dbReference>
<dbReference type="PANTHER" id="PTHR45527">
    <property type="entry name" value="NONRIBOSOMAL PEPTIDE SYNTHETASE"/>
    <property type="match status" value="1"/>
</dbReference>
<dbReference type="EMBL" id="LAZR01004442">
    <property type="protein sequence ID" value="KKN08548.1"/>
    <property type="molecule type" value="Genomic_DNA"/>
</dbReference>
<organism evidence="4">
    <name type="scientific">marine sediment metagenome</name>
    <dbReference type="NCBI Taxonomy" id="412755"/>
    <lineage>
        <taxon>unclassified sequences</taxon>
        <taxon>metagenomes</taxon>
        <taxon>ecological metagenomes</taxon>
    </lineage>
</organism>
<evidence type="ECO:0000256" key="1">
    <source>
        <dbReference type="ARBA" id="ARBA00022450"/>
    </source>
</evidence>
<dbReference type="InterPro" id="IPR023213">
    <property type="entry name" value="CAT-like_dom_sf"/>
</dbReference>
<dbReference type="GO" id="GO:0031177">
    <property type="term" value="F:phosphopantetheine binding"/>
    <property type="evidence" value="ECO:0007669"/>
    <property type="project" value="TreeGrafter"/>
</dbReference>
<dbReference type="InterPro" id="IPR044894">
    <property type="entry name" value="TubC_N_sf"/>
</dbReference>
<dbReference type="NCBIfam" id="TIGR01733">
    <property type="entry name" value="AA-adenyl-dom"/>
    <property type="match status" value="1"/>
</dbReference>
<dbReference type="PANTHER" id="PTHR45527:SF1">
    <property type="entry name" value="FATTY ACID SYNTHASE"/>
    <property type="match status" value="1"/>
</dbReference>
<keyword evidence="1" id="KW-0596">Phosphopantetheine</keyword>
<protein>
    <recommendedName>
        <fullName evidence="3">Carrier domain-containing protein</fullName>
    </recommendedName>
</protein>
<dbReference type="FunFam" id="3.40.50.12780:FF:000012">
    <property type="entry name" value="Non-ribosomal peptide synthetase"/>
    <property type="match status" value="1"/>
</dbReference>
<dbReference type="Gene3D" id="2.30.38.10">
    <property type="entry name" value="Luciferase, Domain 3"/>
    <property type="match status" value="1"/>
</dbReference>
<dbReference type="Pfam" id="PF00668">
    <property type="entry name" value="Condensation"/>
    <property type="match status" value="3"/>
</dbReference>
<dbReference type="Gene3D" id="3.30.559.10">
    <property type="entry name" value="Chloramphenicol acetyltransferase-like domain"/>
    <property type="match status" value="3"/>
</dbReference>
<dbReference type="SUPFAM" id="SSF56801">
    <property type="entry name" value="Acetyl-CoA synthetase-like"/>
    <property type="match status" value="1"/>
</dbReference>
<dbReference type="InterPro" id="IPR036736">
    <property type="entry name" value="ACP-like_sf"/>
</dbReference>
<dbReference type="Gene3D" id="3.30.300.30">
    <property type="match status" value="1"/>
</dbReference>
<dbReference type="Pfam" id="PF00550">
    <property type="entry name" value="PP-binding"/>
    <property type="match status" value="2"/>
</dbReference>
<dbReference type="FunFam" id="3.40.50.980:FF:000001">
    <property type="entry name" value="Non-ribosomal peptide synthetase"/>
    <property type="match status" value="1"/>
</dbReference>
<name>A0A0F9QTK7_9ZZZZ</name>
<dbReference type="Gene3D" id="3.30.559.30">
    <property type="entry name" value="Nonribosomal peptide synthetase, condensation domain"/>
    <property type="match status" value="3"/>
</dbReference>
<dbReference type="InterPro" id="IPR010071">
    <property type="entry name" value="AA_adenyl_dom"/>
</dbReference>
<dbReference type="GO" id="GO:0003824">
    <property type="term" value="F:catalytic activity"/>
    <property type="evidence" value="ECO:0007669"/>
    <property type="project" value="InterPro"/>
</dbReference>
<feature type="non-terminal residue" evidence="4">
    <location>
        <position position="2316"/>
    </location>
</feature>
<dbReference type="InterPro" id="IPR025110">
    <property type="entry name" value="AMP-bd_C"/>
</dbReference>
<dbReference type="SUPFAM" id="SSF52777">
    <property type="entry name" value="CoA-dependent acyltransferases"/>
    <property type="match status" value="6"/>
</dbReference>
<reference evidence="4" key="1">
    <citation type="journal article" date="2015" name="Nature">
        <title>Complex archaea that bridge the gap between prokaryotes and eukaryotes.</title>
        <authorList>
            <person name="Spang A."/>
            <person name="Saw J.H."/>
            <person name="Jorgensen S.L."/>
            <person name="Zaremba-Niedzwiedzka K."/>
            <person name="Martijn J."/>
            <person name="Lind A.E."/>
            <person name="van Eijk R."/>
            <person name="Schleper C."/>
            <person name="Guy L."/>
            <person name="Ettema T.J."/>
        </authorList>
    </citation>
    <scope>NUCLEOTIDE SEQUENCE</scope>
</reference>